<organism evidence="2 3">
    <name type="scientific">Leptotrombidium deliense</name>
    <dbReference type="NCBI Taxonomy" id="299467"/>
    <lineage>
        <taxon>Eukaryota</taxon>
        <taxon>Metazoa</taxon>
        <taxon>Ecdysozoa</taxon>
        <taxon>Arthropoda</taxon>
        <taxon>Chelicerata</taxon>
        <taxon>Arachnida</taxon>
        <taxon>Acari</taxon>
        <taxon>Acariformes</taxon>
        <taxon>Trombidiformes</taxon>
        <taxon>Prostigmata</taxon>
        <taxon>Anystina</taxon>
        <taxon>Parasitengona</taxon>
        <taxon>Trombiculoidea</taxon>
        <taxon>Trombiculidae</taxon>
        <taxon>Leptotrombidium</taxon>
    </lineage>
</organism>
<gene>
    <name evidence="2" type="ORF">B4U80_02597</name>
</gene>
<dbReference type="AlphaFoldDB" id="A0A443SWD2"/>
<sequence length="119" mass="12388">MFASLSLAATNANTNTGGSRQSGISAAAGSAGILSTIGSLIPGGLGSVVPLVLLFGLGALMVPALGLGLLLREGRRSDYPYYYRSFPSFNINTSAIVDGVSDVFERVMRALDNVEKKYN</sequence>
<feature type="transmembrane region" description="Helical" evidence="1">
    <location>
        <begin position="51"/>
        <end position="71"/>
    </location>
</feature>
<accession>A0A443SWD2</accession>
<reference evidence="2 3" key="1">
    <citation type="journal article" date="2018" name="Gigascience">
        <title>Genomes of trombidid mites reveal novel predicted allergens and laterally-transferred genes associated with secondary metabolism.</title>
        <authorList>
            <person name="Dong X."/>
            <person name="Chaisiri K."/>
            <person name="Xia D."/>
            <person name="Armstrong S.D."/>
            <person name="Fang Y."/>
            <person name="Donnelly M.J."/>
            <person name="Kadowaki T."/>
            <person name="McGarry J.W."/>
            <person name="Darby A.C."/>
            <person name="Makepeace B.L."/>
        </authorList>
    </citation>
    <scope>NUCLEOTIDE SEQUENCE [LARGE SCALE GENOMIC DNA]</scope>
    <source>
        <strain evidence="2">UoL-UT</strain>
    </source>
</reference>
<dbReference type="Proteomes" id="UP000288716">
    <property type="component" value="Unassembled WGS sequence"/>
</dbReference>
<dbReference type="OrthoDB" id="6500945at2759"/>
<evidence type="ECO:0000256" key="1">
    <source>
        <dbReference type="SAM" id="Phobius"/>
    </source>
</evidence>
<keyword evidence="1" id="KW-0812">Transmembrane</keyword>
<comment type="caution">
    <text evidence="2">The sequence shown here is derived from an EMBL/GenBank/DDBJ whole genome shotgun (WGS) entry which is preliminary data.</text>
</comment>
<evidence type="ECO:0000313" key="2">
    <source>
        <dbReference type="EMBL" id="RWS31816.1"/>
    </source>
</evidence>
<name>A0A443SWD2_9ACAR</name>
<evidence type="ECO:0000313" key="3">
    <source>
        <dbReference type="Proteomes" id="UP000288716"/>
    </source>
</evidence>
<keyword evidence="1" id="KW-0472">Membrane</keyword>
<protein>
    <submittedName>
        <fullName evidence="2">Uncharacterized protein</fullName>
    </submittedName>
</protein>
<keyword evidence="1" id="KW-1133">Transmembrane helix</keyword>
<dbReference type="VEuPathDB" id="VectorBase:LDEU000226"/>
<dbReference type="EMBL" id="NCKV01000054">
    <property type="protein sequence ID" value="RWS31816.1"/>
    <property type="molecule type" value="Genomic_DNA"/>
</dbReference>
<keyword evidence="3" id="KW-1185">Reference proteome</keyword>
<proteinExistence type="predicted"/>